<name>A0ABU9UDN1_9SPIR</name>
<feature type="transmembrane region" description="Helical" evidence="1">
    <location>
        <begin position="257"/>
        <end position="277"/>
    </location>
</feature>
<keyword evidence="1" id="KW-0812">Transmembrane</keyword>
<dbReference type="InterPro" id="IPR000620">
    <property type="entry name" value="EamA_dom"/>
</dbReference>
<feature type="transmembrane region" description="Helical" evidence="1">
    <location>
        <begin position="101"/>
        <end position="119"/>
    </location>
</feature>
<accession>A0ABU9UDN1</accession>
<dbReference type="InterPro" id="IPR037185">
    <property type="entry name" value="EmrE-like"/>
</dbReference>
<feature type="transmembrane region" description="Helical" evidence="1">
    <location>
        <begin position="284"/>
        <end position="301"/>
    </location>
</feature>
<feature type="transmembrane region" description="Helical" evidence="1">
    <location>
        <begin position="37"/>
        <end position="57"/>
    </location>
</feature>
<dbReference type="EMBL" id="JBCHKQ010000005">
    <property type="protein sequence ID" value="MEM5948788.1"/>
    <property type="molecule type" value="Genomic_DNA"/>
</dbReference>
<comment type="caution">
    <text evidence="3">The sequence shown here is derived from an EMBL/GenBank/DDBJ whole genome shotgun (WGS) entry which is preliminary data.</text>
</comment>
<evidence type="ECO:0000313" key="4">
    <source>
        <dbReference type="Proteomes" id="UP001466331"/>
    </source>
</evidence>
<dbReference type="PANTHER" id="PTHR22911">
    <property type="entry name" value="ACYL-MALONYL CONDENSING ENZYME-RELATED"/>
    <property type="match status" value="1"/>
</dbReference>
<evidence type="ECO:0000313" key="3">
    <source>
        <dbReference type="EMBL" id="MEM5948788.1"/>
    </source>
</evidence>
<evidence type="ECO:0000256" key="1">
    <source>
        <dbReference type="SAM" id="Phobius"/>
    </source>
</evidence>
<feature type="transmembrane region" description="Helical" evidence="1">
    <location>
        <begin position="232"/>
        <end position="251"/>
    </location>
</feature>
<gene>
    <name evidence="3" type="ORF">WKV44_09580</name>
</gene>
<feature type="transmembrane region" description="Helical" evidence="1">
    <location>
        <begin position="193"/>
        <end position="212"/>
    </location>
</feature>
<sequence length="302" mass="31878">MGQYFLGQIAGLATAVCWTVTAIVFEHAGRRVGSLVVNWIRLAIALIGFALLSLVRYGSLLPYGATTEMWIALMASGVAGLALGDLFLFEAFVMIGSRLSMLVYTSVPILTALLGWIFLGETMRPVEFAGMLLIISGIVLAVVFRTPPHGADRPNISLKTLLMGVLLALLGALGQAGGLVISKHAAPDFDAFSATYIRVIAGLAGFSIIIPVMRRIKRLFAAFSDSSAMRSIIIGAFFGPFLGISLGLFAAQATTAALSATLMALVPVFIIPPSVIIYKEKLGLMEIIGTVLAVAGTVVVFL</sequence>
<keyword evidence="4" id="KW-1185">Reference proteome</keyword>
<feature type="domain" description="EamA" evidence="2">
    <location>
        <begin position="6"/>
        <end position="142"/>
    </location>
</feature>
<keyword evidence="1" id="KW-1133">Transmembrane helix</keyword>
<dbReference type="RefSeq" id="WP_420070238.1">
    <property type="nucleotide sequence ID" value="NZ_JBCHKQ010000005.1"/>
</dbReference>
<organism evidence="3 4">
    <name type="scientific">Rarispira pelagica</name>
    <dbReference type="NCBI Taxonomy" id="3141764"/>
    <lineage>
        <taxon>Bacteria</taxon>
        <taxon>Pseudomonadati</taxon>
        <taxon>Spirochaetota</taxon>
        <taxon>Spirochaetia</taxon>
        <taxon>Winmispirales</taxon>
        <taxon>Winmispiraceae</taxon>
        <taxon>Rarispira</taxon>
    </lineage>
</organism>
<feature type="transmembrane region" description="Helical" evidence="1">
    <location>
        <begin position="69"/>
        <end position="89"/>
    </location>
</feature>
<dbReference type="SUPFAM" id="SSF103481">
    <property type="entry name" value="Multidrug resistance efflux transporter EmrE"/>
    <property type="match status" value="2"/>
</dbReference>
<reference evidence="3 4" key="1">
    <citation type="submission" date="2024-03" db="EMBL/GenBank/DDBJ databases">
        <title>Ignisphaera cupida sp. nov., a hyperthermophilic hydrolytic archaeon from a hot spring of Kamchatka, and proposal of Ignisphaeraceae fam. nov.</title>
        <authorList>
            <person name="Podosokorskaya O.A."/>
            <person name="Elcheninov A.G."/>
            <person name="Maltseva A.I."/>
            <person name="Zayulina K.S."/>
            <person name="Novikov A."/>
            <person name="Merkel A.Y."/>
        </authorList>
    </citation>
    <scope>NUCLEOTIDE SEQUENCE [LARGE SCALE GENOMIC DNA]</scope>
    <source>
        <strain evidence="3 4">38H-sp</strain>
    </source>
</reference>
<keyword evidence="1" id="KW-0472">Membrane</keyword>
<proteinExistence type="predicted"/>
<dbReference type="PANTHER" id="PTHR22911:SF137">
    <property type="entry name" value="SOLUTE CARRIER FAMILY 35 MEMBER G2-RELATED"/>
    <property type="match status" value="1"/>
</dbReference>
<protein>
    <submittedName>
        <fullName evidence="3">DMT family transporter</fullName>
    </submittedName>
</protein>
<feature type="domain" description="EamA" evidence="2">
    <location>
        <begin position="163"/>
        <end position="301"/>
    </location>
</feature>
<dbReference type="Proteomes" id="UP001466331">
    <property type="component" value="Unassembled WGS sequence"/>
</dbReference>
<evidence type="ECO:0000259" key="2">
    <source>
        <dbReference type="Pfam" id="PF00892"/>
    </source>
</evidence>
<feature type="transmembrane region" description="Helical" evidence="1">
    <location>
        <begin position="125"/>
        <end position="144"/>
    </location>
</feature>
<dbReference type="Pfam" id="PF00892">
    <property type="entry name" value="EamA"/>
    <property type="match status" value="2"/>
</dbReference>
<feature type="transmembrane region" description="Helical" evidence="1">
    <location>
        <begin position="6"/>
        <end position="25"/>
    </location>
</feature>
<feature type="transmembrane region" description="Helical" evidence="1">
    <location>
        <begin position="156"/>
        <end position="181"/>
    </location>
</feature>